<keyword evidence="5" id="KW-0963">Cytoplasm</keyword>
<accession>W5JS67</accession>
<sequence length="438" mass="53727">MYFEHQKYSRNPQRNRTPDRQLDQPCVRNQKLTACNTSDRQIWLKEERQNTRLLDEANHRTVNTAKLRQQLRESSQDLRELESKLRAAYVAKGIAAQLAEIALNKQCEHLKNIEEQEELAKLQQKNTIYMQSLLEKQTKDKVQLRAVLLNQISEARHTKQCLYQEFLREKNSLDVVVKKMQEEEVEAIQRKLELRKCTRREMEYFQEAKEQWRTRQRLLDEEENERIRLYCEKKARLSLQAKQHEQELSLKREEQNERMIGELEHEEDEKRKREQLLQELYMVEQNDREELKRQRLLEETLRKRFELRLSLERQRIEVSCQRQREEEEAKRFQEEQIKAWAERDRIEQLSNEKRRRKMIEYKREVQELLEERRRQRRDDVNQALWQEEQLQKEEKHRQEILEEERIKLLKEHVVALVGFLPPGILREADREFIPLPKC</sequence>
<reference evidence="17" key="3">
    <citation type="journal article" date="2013" name="Nucleic Acids Res.">
        <title>The genome of Anopheles darlingi, the main neotropical malaria vector.</title>
        <authorList>
            <person name="Marinotti O."/>
            <person name="Cerqueira G.C."/>
            <person name="de Almeida L.G."/>
            <person name="Ferro M.I."/>
            <person name="Loreto E.L."/>
            <person name="Zaha A."/>
            <person name="Teixeira S.M."/>
            <person name="Wespiser A.R."/>
            <person name="Almeida E Silva A."/>
            <person name="Schlindwein A.D."/>
            <person name="Pacheco A.C."/>
            <person name="Silva A.L."/>
            <person name="Graveley B.R."/>
            <person name="Walenz B.P."/>
            <person name="Lima Bde A."/>
            <person name="Ribeiro C.A."/>
            <person name="Nunes-Silva C.G."/>
            <person name="de Carvalho C.R."/>
            <person name="Soares C.M."/>
            <person name="de Menezes C.B."/>
            <person name="Matiolli C."/>
            <person name="Caffrey D."/>
            <person name="Araujo D.A."/>
            <person name="de Oliveira D.M."/>
            <person name="Golenbock D."/>
            <person name="Grisard E.C."/>
            <person name="Fantinatti-Garboggini F."/>
            <person name="de Carvalho F.M."/>
            <person name="Barcellos F.G."/>
            <person name="Prosdocimi F."/>
            <person name="May G."/>
            <person name="Azevedo Junior G.M."/>
            <person name="Guimaraes G.M."/>
            <person name="Goldman G.H."/>
            <person name="Padilha I.Q."/>
            <person name="Batista Jda S."/>
            <person name="Ferro J.A."/>
            <person name="Ribeiro J.M."/>
            <person name="Fietto J.L."/>
            <person name="Dabbas K.M."/>
            <person name="Cerdeira L."/>
            <person name="Agnez-Lima L.F."/>
            <person name="Brocchi M."/>
            <person name="de Carvalho M.O."/>
            <person name="Teixeira Mde M."/>
            <person name="Diniz Maia Mde M."/>
            <person name="Goldman M.H."/>
            <person name="Cruz Schneider M.P."/>
            <person name="Felipe M.S."/>
            <person name="Hungria M."/>
            <person name="Nicolas M.F."/>
            <person name="Pereira M."/>
            <person name="Montes M.A."/>
            <person name="Cantao M.E."/>
            <person name="Vincentz M."/>
            <person name="Rafael M.S."/>
            <person name="Silverman N."/>
            <person name="Stoco P.H."/>
            <person name="Souza R.C."/>
            <person name="Vicentini R."/>
            <person name="Gazzinelli R.T."/>
            <person name="Neves Rde O."/>
            <person name="Silva R."/>
            <person name="Astolfi-Filho S."/>
            <person name="Maciel T.E."/>
            <person name="Urmenyi T.P."/>
            <person name="Tadei W.P."/>
            <person name="Camargo E.P."/>
            <person name="de Vasconcelos A.T."/>
        </authorList>
    </citation>
    <scope>NUCLEOTIDE SEQUENCE</scope>
</reference>
<evidence type="ECO:0000313" key="18">
    <source>
        <dbReference type="EnsemblMetazoa" id="ADAC002628-PA"/>
    </source>
</evidence>
<dbReference type="PANTHER" id="PTHR19265">
    <property type="entry name" value="MEIOSIS-SPECIFIC NUCLEAR STRUCTURAL PROTEIN 1"/>
    <property type="match status" value="1"/>
</dbReference>
<evidence type="ECO:0000313" key="17">
    <source>
        <dbReference type="EMBL" id="ETN65599.1"/>
    </source>
</evidence>
<feature type="coiled-coil region" evidence="14">
    <location>
        <begin position="227"/>
        <end position="378"/>
    </location>
</feature>
<dbReference type="STRING" id="43151.W5JS67"/>
<keyword evidence="19" id="KW-1185">Reference proteome</keyword>
<keyword evidence="11" id="KW-0469">Meiosis</keyword>
<dbReference type="GO" id="GO:0031514">
    <property type="term" value="C:motile cilium"/>
    <property type="evidence" value="ECO:0007669"/>
    <property type="project" value="TreeGrafter"/>
</dbReference>
<dbReference type="InterPro" id="IPR026504">
    <property type="entry name" value="MNS1"/>
</dbReference>
<evidence type="ECO:0000256" key="15">
    <source>
        <dbReference type="SAM" id="MobiDB-lite"/>
    </source>
</evidence>
<dbReference type="HOGENOM" id="CLU_034848_0_0_1"/>
<dbReference type="AlphaFoldDB" id="W5JS67"/>
<evidence type="ECO:0000256" key="14">
    <source>
        <dbReference type="SAM" id="Coils"/>
    </source>
</evidence>
<evidence type="ECO:0000256" key="5">
    <source>
        <dbReference type="ARBA" id="ARBA00022490"/>
    </source>
</evidence>
<dbReference type="PANTHER" id="PTHR19265:SF0">
    <property type="entry name" value="MEIOSIS-SPECIFIC NUCLEAR STRUCTURAL PROTEIN 1"/>
    <property type="match status" value="1"/>
</dbReference>
<evidence type="ECO:0000256" key="1">
    <source>
        <dbReference type="ARBA" id="ARBA00004123"/>
    </source>
</evidence>
<feature type="coiled-coil region" evidence="14">
    <location>
        <begin position="64"/>
        <end position="91"/>
    </location>
</feature>
<dbReference type="GO" id="GO:0005634">
    <property type="term" value="C:nucleus"/>
    <property type="evidence" value="ECO:0007669"/>
    <property type="project" value="UniProtKB-SubCell"/>
</dbReference>
<evidence type="ECO:0000256" key="2">
    <source>
        <dbReference type="ARBA" id="ARBA00004611"/>
    </source>
</evidence>
<dbReference type="EMBL" id="ADMH02000618">
    <property type="protein sequence ID" value="ETN65599.1"/>
    <property type="molecule type" value="Genomic_DNA"/>
</dbReference>
<keyword evidence="9" id="KW-0206">Cytoskeleton</keyword>
<dbReference type="OMA" id="QEDAMFR"/>
<reference evidence="17 19" key="1">
    <citation type="journal article" date="2010" name="BMC Genomics">
        <title>Combination of measures distinguishes pre-miRNAs from other stem-loops in the genome of the newly sequenced Anopheles darlingi.</title>
        <authorList>
            <person name="Mendes N.D."/>
            <person name="Freitas A.T."/>
            <person name="Vasconcelos A.T."/>
            <person name="Sagot M.F."/>
        </authorList>
    </citation>
    <scope>NUCLEOTIDE SEQUENCE</scope>
</reference>
<dbReference type="FunCoup" id="W5JS67">
    <property type="interactions" value="6"/>
</dbReference>
<feature type="domain" description="Trichohyalin-plectin-homology" evidence="16">
    <location>
        <begin position="71"/>
        <end position="421"/>
    </location>
</feature>
<dbReference type="Proteomes" id="UP000000673">
    <property type="component" value="Unassembled WGS sequence"/>
</dbReference>
<dbReference type="VEuPathDB" id="VectorBase:ADAR2_008244"/>
<keyword evidence="6" id="KW-0282">Flagellum</keyword>
<comment type="function">
    <text evidence="13">Microtubule inner protein (MIP) part of the dynein-decorated doublet microtubules (DMTs) in cilia axoneme, which is required for motile cilia beating. May play a role in the control of meiotic division and germ cell differentiation through regulation of pairing and recombination during meiosis. Required for sperm flagella assembly. May play a role in the assembly and function of the outer dynein arm-docking complex (ODA-DC). ODA-DC mediates outer dynein arms (ODA) binding onto the axonemal doublet microtubules.</text>
</comment>
<keyword evidence="8" id="KW-0969">Cilium</keyword>
<dbReference type="VEuPathDB" id="VectorBase:ADAC002628"/>
<dbReference type="InterPro" id="IPR043597">
    <property type="entry name" value="TPH_dom"/>
</dbReference>
<name>W5JS67_ANODA</name>
<evidence type="ECO:0000259" key="16">
    <source>
        <dbReference type="Pfam" id="PF13868"/>
    </source>
</evidence>
<evidence type="ECO:0000256" key="6">
    <source>
        <dbReference type="ARBA" id="ARBA00022846"/>
    </source>
</evidence>
<evidence type="ECO:0000256" key="10">
    <source>
        <dbReference type="ARBA" id="ARBA00023242"/>
    </source>
</evidence>
<keyword evidence="10" id="KW-0539">Nucleus</keyword>
<evidence type="ECO:0000256" key="4">
    <source>
        <dbReference type="ARBA" id="ARBA00014813"/>
    </source>
</evidence>
<proteinExistence type="inferred from homology"/>
<evidence type="ECO:0000256" key="11">
    <source>
        <dbReference type="ARBA" id="ARBA00023254"/>
    </source>
</evidence>
<dbReference type="eggNOG" id="ENOG502QS9D">
    <property type="taxonomic scope" value="Eukaryota"/>
</dbReference>
<organism evidence="17">
    <name type="scientific">Anopheles darlingi</name>
    <name type="common">Mosquito</name>
    <dbReference type="NCBI Taxonomy" id="43151"/>
    <lineage>
        <taxon>Eukaryota</taxon>
        <taxon>Metazoa</taxon>
        <taxon>Ecdysozoa</taxon>
        <taxon>Arthropoda</taxon>
        <taxon>Hexapoda</taxon>
        <taxon>Insecta</taxon>
        <taxon>Pterygota</taxon>
        <taxon>Neoptera</taxon>
        <taxon>Endopterygota</taxon>
        <taxon>Diptera</taxon>
        <taxon>Nematocera</taxon>
        <taxon>Culicoidea</taxon>
        <taxon>Culicidae</taxon>
        <taxon>Anophelinae</taxon>
        <taxon>Anopheles</taxon>
    </lineage>
</organism>
<comment type="subcellular location">
    <subcellularLocation>
        <location evidence="2">Cytoplasm</location>
        <location evidence="2">Cytoskeleton</location>
        <location evidence="2">Flagellum axoneme</location>
    </subcellularLocation>
    <subcellularLocation>
        <location evidence="1">Nucleus</location>
    </subcellularLocation>
</comment>
<evidence type="ECO:0000313" key="19">
    <source>
        <dbReference type="Proteomes" id="UP000000673"/>
    </source>
</evidence>
<gene>
    <name evidence="17" type="ORF">AND_002628</name>
</gene>
<evidence type="ECO:0000256" key="9">
    <source>
        <dbReference type="ARBA" id="ARBA00023212"/>
    </source>
</evidence>
<feature type="region of interest" description="Disordered" evidence="15">
    <location>
        <begin position="1"/>
        <end position="23"/>
    </location>
</feature>
<dbReference type="GO" id="GO:0051321">
    <property type="term" value="P:meiotic cell cycle"/>
    <property type="evidence" value="ECO:0007669"/>
    <property type="project" value="UniProtKB-KW"/>
</dbReference>
<dbReference type="OrthoDB" id="197839at2759"/>
<evidence type="ECO:0000256" key="12">
    <source>
        <dbReference type="ARBA" id="ARBA00023273"/>
    </source>
</evidence>
<comment type="similarity">
    <text evidence="3">Belongs to the MNS1 family.</text>
</comment>
<keyword evidence="12" id="KW-0966">Cell projection</keyword>
<evidence type="ECO:0000256" key="7">
    <source>
        <dbReference type="ARBA" id="ARBA00023054"/>
    </source>
</evidence>
<reference evidence="18" key="4">
    <citation type="submission" date="2015-06" db="UniProtKB">
        <authorList>
            <consortium name="EnsemblMetazoa"/>
        </authorList>
    </citation>
    <scope>IDENTIFICATION</scope>
</reference>
<protein>
    <recommendedName>
        <fullName evidence="4">Meiosis-specific nuclear structural protein 1</fullName>
    </recommendedName>
</protein>
<keyword evidence="7 14" id="KW-0175">Coiled coil</keyword>
<evidence type="ECO:0000256" key="3">
    <source>
        <dbReference type="ARBA" id="ARBA00009158"/>
    </source>
</evidence>
<evidence type="ECO:0000256" key="13">
    <source>
        <dbReference type="ARBA" id="ARBA00046114"/>
    </source>
</evidence>
<dbReference type="Pfam" id="PF13868">
    <property type="entry name" value="TPH"/>
    <property type="match status" value="1"/>
</dbReference>
<reference evidence="17" key="2">
    <citation type="submission" date="2010-05" db="EMBL/GenBank/DDBJ databases">
        <authorList>
            <person name="Almeida L.G."/>
            <person name="Nicolas M.F."/>
            <person name="Souza R.C."/>
            <person name="Vasconcelos A.T.R."/>
        </authorList>
    </citation>
    <scope>NUCLEOTIDE SEQUENCE</scope>
</reference>
<dbReference type="GO" id="GO:0044782">
    <property type="term" value="P:cilium organization"/>
    <property type="evidence" value="ECO:0007669"/>
    <property type="project" value="TreeGrafter"/>
</dbReference>
<dbReference type="EnsemblMetazoa" id="ADAC002628-RA">
    <property type="protein sequence ID" value="ADAC002628-PA"/>
    <property type="gene ID" value="ADAC002628"/>
</dbReference>
<evidence type="ECO:0000256" key="8">
    <source>
        <dbReference type="ARBA" id="ARBA00023069"/>
    </source>
</evidence>